<dbReference type="InterPro" id="IPR013098">
    <property type="entry name" value="Ig_I-set"/>
</dbReference>
<dbReference type="PANTHER" id="PTHR45080">
    <property type="entry name" value="CONTACTIN 5"/>
    <property type="match status" value="1"/>
</dbReference>
<reference evidence="5" key="2">
    <citation type="submission" date="2014-07" db="EMBL/GenBank/DDBJ databases">
        <authorList>
            <person name="Hull J."/>
        </authorList>
    </citation>
    <scope>NUCLEOTIDE SEQUENCE</scope>
</reference>
<dbReference type="InterPro" id="IPR013783">
    <property type="entry name" value="Ig-like_fold"/>
</dbReference>
<dbReference type="PANTHER" id="PTHR45080:SF8">
    <property type="entry name" value="IG-LIKE DOMAIN-CONTAINING PROTEIN"/>
    <property type="match status" value="1"/>
</dbReference>
<evidence type="ECO:0000256" key="2">
    <source>
        <dbReference type="ARBA" id="ARBA00023157"/>
    </source>
</evidence>
<evidence type="ECO:0000256" key="3">
    <source>
        <dbReference type="ARBA" id="ARBA00023319"/>
    </source>
</evidence>
<dbReference type="InterPro" id="IPR036179">
    <property type="entry name" value="Ig-like_dom_sf"/>
</dbReference>
<evidence type="ECO:0000259" key="4">
    <source>
        <dbReference type="PROSITE" id="PS50835"/>
    </source>
</evidence>
<evidence type="ECO:0000256" key="1">
    <source>
        <dbReference type="ARBA" id="ARBA00022729"/>
    </source>
</evidence>
<evidence type="ECO:0000313" key="5">
    <source>
        <dbReference type="EMBL" id="JAG16164.1"/>
    </source>
</evidence>
<feature type="domain" description="Ig-like" evidence="4">
    <location>
        <begin position="121"/>
        <end position="204"/>
    </location>
</feature>
<keyword evidence="2" id="KW-1015">Disulfide bond</keyword>
<feature type="non-terminal residue" evidence="5">
    <location>
        <position position="296"/>
    </location>
</feature>
<feature type="domain" description="Ig-like" evidence="4">
    <location>
        <begin position="219"/>
        <end position="296"/>
    </location>
</feature>
<dbReference type="EMBL" id="GBHO01027440">
    <property type="protein sequence ID" value="JAG16164.1"/>
    <property type="molecule type" value="Transcribed_RNA"/>
</dbReference>
<keyword evidence="1" id="KW-0732">Signal</keyword>
<dbReference type="GO" id="GO:0005886">
    <property type="term" value="C:plasma membrane"/>
    <property type="evidence" value="ECO:0007669"/>
    <property type="project" value="TreeGrafter"/>
</dbReference>
<dbReference type="InterPro" id="IPR003599">
    <property type="entry name" value="Ig_sub"/>
</dbReference>
<dbReference type="PROSITE" id="PS50835">
    <property type="entry name" value="IG_LIKE"/>
    <property type="match status" value="2"/>
</dbReference>
<dbReference type="GO" id="GO:0007156">
    <property type="term" value="P:homophilic cell adhesion via plasma membrane adhesion molecules"/>
    <property type="evidence" value="ECO:0007669"/>
    <property type="project" value="TreeGrafter"/>
</dbReference>
<protein>
    <submittedName>
        <fullName evidence="5">Fasciclin-2</fullName>
    </submittedName>
</protein>
<accession>A0A0A9X871</accession>
<reference evidence="5" key="1">
    <citation type="journal article" date="2014" name="PLoS ONE">
        <title>Transcriptome-Based Identification of ABC Transporters in the Western Tarnished Plant Bug Lygus hesperus.</title>
        <authorList>
            <person name="Hull J.J."/>
            <person name="Chaney K."/>
            <person name="Geib S.M."/>
            <person name="Fabrick J.A."/>
            <person name="Brent C.S."/>
            <person name="Walsh D."/>
            <person name="Lavine L.C."/>
        </authorList>
    </citation>
    <scope>NUCLEOTIDE SEQUENCE</scope>
</reference>
<dbReference type="FunFam" id="2.60.40.10:FF:000032">
    <property type="entry name" value="palladin isoform X1"/>
    <property type="match status" value="1"/>
</dbReference>
<dbReference type="Pfam" id="PF13927">
    <property type="entry name" value="Ig_3"/>
    <property type="match status" value="1"/>
</dbReference>
<sequence length="296" mass="33431">MLCPIRRAFVFTIAAAFIYGVHSDIELVPRLQETEKYVNSSYIVTCMGENTQNTTWIGPNGRQIAANSGRIHAEEGKTDLGIQSVLVFERIERQDKGLYTCSAFVKGQRQQANFLLVVSKPIMFHGQLEHQRLIEGQSMTVRCEVTGDPPPKIIWQIKHKPLKESVGRYQQMPLGLHISNVTREDEGLYQCKAYQVTSKSSNLQVQNIMVQVDQKPRWPEGALKSPNVYGYPGGTANITCKANGKPMPGYAWYRHNRTLDPSYTNVIHEHGFSVLQVKMKIMSQVLGEYMCVAENP</sequence>
<dbReference type="Gene3D" id="2.60.40.10">
    <property type="entry name" value="Immunoglobulins"/>
    <property type="match status" value="3"/>
</dbReference>
<gene>
    <name evidence="5" type="primary">FAS2_1</name>
    <name evidence="5" type="ORF">CM83_9689</name>
</gene>
<dbReference type="AlphaFoldDB" id="A0A0A9X871"/>
<name>A0A0A9X871_LYGHE</name>
<dbReference type="InterPro" id="IPR050958">
    <property type="entry name" value="Cell_Adh-Cytoskel_Orgn"/>
</dbReference>
<dbReference type="SUPFAM" id="SSF48726">
    <property type="entry name" value="Immunoglobulin"/>
    <property type="match status" value="3"/>
</dbReference>
<dbReference type="SMART" id="SM00409">
    <property type="entry name" value="IG"/>
    <property type="match status" value="2"/>
</dbReference>
<organism evidence="5">
    <name type="scientific">Lygus hesperus</name>
    <name type="common">Western plant bug</name>
    <dbReference type="NCBI Taxonomy" id="30085"/>
    <lineage>
        <taxon>Eukaryota</taxon>
        <taxon>Metazoa</taxon>
        <taxon>Ecdysozoa</taxon>
        <taxon>Arthropoda</taxon>
        <taxon>Hexapoda</taxon>
        <taxon>Insecta</taxon>
        <taxon>Pterygota</taxon>
        <taxon>Neoptera</taxon>
        <taxon>Paraneoptera</taxon>
        <taxon>Hemiptera</taxon>
        <taxon>Heteroptera</taxon>
        <taxon>Panheteroptera</taxon>
        <taxon>Cimicomorpha</taxon>
        <taxon>Miridae</taxon>
        <taxon>Mirini</taxon>
        <taxon>Lygus</taxon>
    </lineage>
</organism>
<dbReference type="SMART" id="SM00408">
    <property type="entry name" value="IGc2"/>
    <property type="match status" value="3"/>
</dbReference>
<dbReference type="CDD" id="cd00096">
    <property type="entry name" value="Ig"/>
    <property type="match status" value="1"/>
</dbReference>
<dbReference type="InterPro" id="IPR003598">
    <property type="entry name" value="Ig_sub2"/>
</dbReference>
<dbReference type="InterPro" id="IPR007110">
    <property type="entry name" value="Ig-like_dom"/>
</dbReference>
<proteinExistence type="predicted"/>
<keyword evidence="3" id="KW-0393">Immunoglobulin domain</keyword>
<dbReference type="Pfam" id="PF07679">
    <property type="entry name" value="I-set"/>
    <property type="match status" value="1"/>
</dbReference>